<dbReference type="PANTHER" id="PTHR31616">
    <property type="entry name" value="TREHALASE"/>
    <property type="match status" value="1"/>
</dbReference>
<evidence type="ECO:0000313" key="5">
    <source>
        <dbReference type="Proteomes" id="UP001549184"/>
    </source>
</evidence>
<dbReference type="Proteomes" id="UP001549184">
    <property type="component" value="Unassembled WGS sequence"/>
</dbReference>
<feature type="domain" description="Trehalase-like N-terminal" evidence="3">
    <location>
        <begin position="23"/>
        <end position="147"/>
    </location>
</feature>
<organism evidence="4 5">
    <name type="scientific">Dyella japonica</name>
    <dbReference type="NCBI Taxonomy" id="231455"/>
    <lineage>
        <taxon>Bacteria</taxon>
        <taxon>Pseudomonadati</taxon>
        <taxon>Pseudomonadota</taxon>
        <taxon>Gammaproteobacteria</taxon>
        <taxon>Lysobacterales</taxon>
        <taxon>Rhodanobacteraceae</taxon>
        <taxon>Dyella</taxon>
    </lineage>
</organism>
<sequence>MPTPQEETPDTQENPEPTSSLELGVIGNGSVAALIDGRGRIVWCCLPRFDGDASFCALLSPQCEGGDWSIELEDIDRAEQHYMPNTAVLVTRLYDHHGSGVEIVDYMPRFRTRGRFYHPVLIARRVRPIGGSPRIRVRLRPLCKYGSETPQSTSGSNHIRFLLDGVVQRLTSDVSSTMIERGLPFFLEKPAHFVFGPDETLTESPADFIHHTLENTLTYWREWVRNLSVPYEWQEPIIRAAITLKLCQYEATGAIVAALTTSIPESANSGRNWDYRYCWLRDAAFTVRALNRLGATRSMEEYIRYVFNLVAADGDNEIGPVFGITFEHELPETQVASLAGYRGMGPVRVGNDAWRQRQNDVYGSVVLASSQIFFDRRLEHPGDELTFRRLECMGELALRVAETPDAGLWEYRGRAAVHTYSAAMCWAACDRLAHIATELGLDERARYWHDEAVALHARIEARAWNEKLGTFVDAYDGEHLDASLLLLADIGFVNAMDPRFIATVDAIGVALGRGDYLFRYIAPDDFGAPETSFNICTFWYIEALAATGRRERARMMFEHMLAQRNPLGLLSEDIAPANGEHWGNFPQTYSMVGLIQAAMRLSRRWEDAL</sequence>
<evidence type="ECO:0000256" key="1">
    <source>
        <dbReference type="SAM" id="MobiDB-lite"/>
    </source>
</evidence>
<dbReference type="EMBL" id="JBEPMU010000002">
    <property type="protein sequence ID" value="MET3651926.1"/>
    <property type="molecule type" value="Genomic_DNA"/>
</dbReference>
<dbReference type="PANTHER" id="PTHR31616:SF0">
    <property type="entry name" value="GLUCAN 1,4-ALPHA-GLUCOSIDASE"/>
    <property type="match status" value="1"/>
</dbReference>
<dbReference type="RefSeq" id="WP_354013349.1">
    <property type="nucleotide sequence ID" value="NZ_JBEPMU010000002.1"/>
</dbReference>
<dbReference type="InterPro" id="IPR011613">
    <property type="entry name" value="GH15-like"/>
</dbReference>
<dbReference type="Pfam" id="PF00723">
    <property type="entry name" value="Glyco_hydro_15"/>
    <property type="match status" value="1"/>
</dbReference>
<accession>A0ABV2JSV8</accession>
<feature type="compositionally biased region" description="Polar residues" evidence="1">
    <location>
        <begin position="11"/>
        <end position="21"/>
    </location>
</feature>
<comment type="caution">
    <text evidence="4">The sequence shown here is derived from an EMBL/GenBank/DDBJ whole genome shotgun (WGS) entry which is preliminary data.</text>
</comment>
<evidence type="ECO:0000313" key="4">
    <source>
        <dbReference type="EMBL" id="MET3651926.1"/>
    </source>
</evidence>
<dbReference type="Pfam" id="PF19291">
    <property type="entry name" value="TREH_N"/>
    <property type="match status" value="1"/>
</dbReference>
<gene>
    <name evidence="4" type="ORF">ABIC75_001648</name>
</gene>
<evidence type="ECO:0000259" key="3">
    <source>
        <dbReference type="Pfam" id="PF19291"/>
    </source>
</evidence>
<name>A0ABV2JSV8_9GAMM</name>
<dbReference type="InterPro" id="IPR012341">
    <property type="entry name" value="6hp_glycosidase-like_sf"/>
</dbReference>
<dbReference type="InterPro" id="IPR045582">
    <property type="entry name" value="Trehalase-like_N"/>
</dbReference>
<proteinExistence type="predicted"/>
<dbReference type="SUPFAM" id="SSF48208">
    <property type="entry name" value="Six-hairpin glycosidases"/>
    <property type="match status" value="1"/>
</dbReference>
<feature type="region of interest" description="Disordered" evidence="1">
    <location>
        <begin position="1"/>
        <end position="22"/>
    </location>
</feature>
<dbReference type="Gene3D" id="1.50.10.10">
    <property type="match status" value="1"/>
</dbReference>
<keyword evidence="5" id="KW-1185">Reference proteome</keyword>
<feature type="domain" description="GH15-like" evidence="2">
    <location>
        <begin position="238"/>
        <end position="598"/>
    </location>
</feature>
<reference evidence="4 5" key="1">
    <citation type="submission" date="2024-06" db="EMBL/GenBank/DDBJ databases">
        <title>Sorghum-associated microbial communities from plants grown in Nebraska, USA.</title>
        <authorList>
            <person name="Schachtman D."/>
        </authorList>
    </citation>
    <scope>NUCLEOTIDE SEQUENCE [LARGE SCALE GENOMIC DNA]</scope>
    <source>
        <strain evidence="4 5">1073</strain>
    </source>
</reference>
<protein>
    <submittedName>
        <fullName evidence="4">GH15 family glucan-1,4-alpha-glucosidase</fullName>
    </submittedName>
</protein>
<evidence type="ECO:0000259" key="2">
    <source>
        <dbReference type="Pfam" id="PF00723"/>
    </source>
</evidence>
<dbReference type="InterPro" id="IPR008928">
    <property type="entry name" value="6-hairpin_glycosidase_sf"/>
</dbReference>